<dbReference type="eggNOG" id="COG3509">
    <property type="taxonomic scope" value="Bacteria"/>
</dbReference>
<dbReference type="AlphaFoldDB" id="A1K1G3"/>
<evidence type="ECO:0000256" key="1">
    <source>
        <dbReference type="SAM" id="SignalP"/>
    </source>
</evidence>
<keyword evidence="2" id="KW-0378">Hydrolase</keyword>
<dbReference type="STRING" id="62928.azo0050"/>
<dbReference type="PANTHER" id="PTHR42972:SF8">
    <property type="entry name" value="POLYHYDROXYBUTYRATE DEPOLYMERASE"/>
    <property type="match status" value="1"/>
</dbReference>
<dbReference type="SUPFAM" id="SSF53474">
    <property type="entry name" value="alpha/beta-Hydrolases"/>
    <property type="match status" value="1"/>
</dbReference>
<dbReference type="InterPro" id="IPR029058">
    <property type="entry name" value="AB_hydrolase_fold"/>
</dbReference>
<protein>
    <submittedName>
        <fullName evidence="2">Poly (3-hydroxybutyrate) depolymerase</fullName>
        <ecNumber evidence="2">3.1.1.75</ecNumber>
    </submittedName>
</protein>
<dbReference type="HOGENOM" id="CLU_042524_0_0_4"/>
<dbReference type="Proteomes" id="UP000002588">
    <property type="component" value="Chromosome"/>
</dbReference>
<evidence type="ECO:0000313" key="2">
    <source>
        <dbReference type="EMBL" id="CAL92668.1"/>
    </source>
</evidence>
<dbReference type="EMBL" id="AM406670">
    <property type="protein sequence ID" value="CAL92668.1"/>
    <property type="molecule type" value="Genomic_DNA"/>
</dbReference>
<keyword evidence="3" id="KW-1185">Reference proteome</keyword>
<sequence length="370" mass="40038">MKKTVRIIAGAALAVAFQATAAPPLPAFNIDIAETSISGISSGAFMAVQFQVAHSSIIKGAGIIAGGPYYCARDDFFRATTTCSCTGEPFLDCKVTDASAEVPALVEATRRFHAERRIDDPANLARQRVVTVVGTADGLVPPTITAQLHAYYAASGMPWSSVSPVVVDGAGHTLPTLDFGRDCGLTETPYIGRCRFDSAKAILDWIYGQGVPLPPAPVRAPRRPTGRFVEFDQRPYLPADAPSPFTWGNGLDNSGWLYVPAACARGERCRLHIALHGCKQGQNFLPLRPPPGGGLYYGTTFVKNAGYHRWADDNRLVVLYPQAVSIPGWNPNGCWDWWGYTGAHYADRDGVQIRTIRAMVDRLASGRRDN</sequence>
<feature type="signal peptide" evidence="1">
    <location>
        <begin position="1"/>
        <end position="21"/>
    </location>
</feature>
<proteinExistence type="predicted"/>
<gene>
    <name evidence="2" type="primary">phaZ</name>
    <name evidence="2" type="ordered locus">azo0050</name>
</gene>
<name>A1K1G3_AZOSB</name>
<accession>A1K1G3</accession>
<evidence type="ECO:0000313" key="3">
    <source>
        <dbReference type="Proteomes" id="UP000002588"/>
    </source>
</evidence>
<feature type="chain" id="PRO_5002635731" evidence="1">
    <location>
        <begin position="22"/>
        <end position="370"/>
    </location>
</feature>
<keyword evidence="1" id="KW-0732">Signal</keyword>
<organism evidence="2 3">
    <name type="scientific">Azoarcus sp. (strain BH72)</name>
    <dbReference type="NCBI Taxonomy" id="418699"/>
    <lineage>
        <taxon>Bacteria</taxon>
        <taxon>Pseudomonadati</taxon>
        <taxon>Pseudomonadota</taxon>
        <taxon>Betaproteobacteria</taxon>
        <taxon>Rhodocyclales</taxon>
        <taxon>Zoogloeaceae</taxon>
        <taxon>Azoarcus</taxon>
    </lineage>
</organism>
<reference evidence="2 3" key="1">
    <citation type="journal article" date="2006" name="Nat. Biotechnol.">
        <title>Complete genome of the mutualistic, N2-fixing grass endophyte Azoarcus sp. strain BH72.</title>
        <authorList>
            <person name="Krause A."/>
            <person name="Ramakumar A."/>
            <person name="Bartels D."/>
            <person name="Battistoni F."/>
            <person name="Bekel T."/>
            <person name="Boch J."/>
            <person name="Boehm M."/>
            <person name="Friedrich F."/>
            <person name="Hurek T."/>
            <person name="Krause L."/>
            <person name="Linke B."/>
            <person name="McHardy A.C."/>
            <person name="Sarkar A."/>
            <person name="Schneiker S."/>
            <person name="Syed A.A."/>
            <person name="Thauer R."/>
            <person name="Vorhoelter F.-J."/>
            <person name="Weidner S."/>
            <person name="Puehler A."/>
            <person name="Reinhold-Hurek B."/>
            <person name="Kaiser O."/>
            <person name="Goesmann A."/>
        </authorList>
    </citation>
    <scope>NUCLEOTIDE SEQUENCE [LARGE SCALE GENOMIC DNA]</scope>
    <source>
        <strain evidence="2 3">BH72</strain>
    </source>
</reference>
<dbReference type="GO" id="GO:0050526">
    <property type="term" value="F:poly(3-hydroxybutyrate) depolymerase activity"/>
    <property type="evidence" value="ECO:0007669"/>
    <property type="project" value="UniProtKB-EC"/>
</dbReference>
<dbReference type="Gene3D" id="3.40.50.1820">
    <property type="entry name" value="alpha/beta hydrolase"/>
    <property type="match status" value="2"/>
</dbReference>
<dbReference type="PANTHER" id="PTHR42972">
    <property type="entry name" value="TOL-PAL SYSTEM PROTEIN TOLB"/>
    <property type="match status" value="1"/>
</dbReference>
<dbReference type="EC" id="3.1.1.75" evidence="2"/>
<dbReference type="RefSeq" id="WP_011763787.1">
    <property type="nucleotide sequence ID" value="NC_008702.1"/>
</dbReference>
<dbReference type="KEGG" id="azo:azo0050"/>